<evidence type="ECO:0000256" key="10">
    <source>
        <dbReference type="ARBA" id="ARBA00023136"/>
    </source>
</evidence>
<dbReference type="EMBL" id="JAAMOZ010000001">
    <property type="protein sequence ID" value="NIH57580.1"/>
    <property type="molecule type" value="Genomic_DNA"/>
</dbReference>
<protein>
    <recommendedName>
        <fullName evidence="11">Potassium-transporting ATPase KdpC subunit</fullName>
    </recommendedName>
    <alternativeName>
        <fullName evidence="11">ATP phosphohydrolase [potassium-transporting] C chain</fullName>
    </alternativeName>
    <alternativeName>
        <fullName evidence="11">Potassium-binding and translocating subunit C</fullName>
    </alternativeName>
    <alternativeName>
        <fullName evidence="11">Potassium-translocating ATPase C chain</fullName>
    </alternativeName>
</protein>
<keyword evidence="9 11" id="KW-0406">Ion transport</keyword>
<evidence type="ECO:0000256" key="2">
    <source>
        <dbReference type="ARBA" id="ARBA00022475"/>
    </source>
</evidence>
<evidence type="ECO:0000256" key="7">
    <source>
        <dbReference type="ARBA" id="ARBA00022958"/>
    </source>
</evidence>
<evidence type="ECO:0000256" key="6">
    <source>
        <dbReference type="ARBA" id="ARBA00022840"/>
    </source>
</evidence>
<evidence type="ECO:0000256" key="4">
    <source>
        <dbReference type="ARBA" id="ARBA00022692"/>
    </source>
</evidence>
<keyword evidence="1 11" id="KW-0813">Transport</keyword>
<gene>
    <name evidence="11" type="primary">kdpC</name>
    <name evidence="13" type="ORF">FB473_002225</name>
</gene>
<dbReference type="NCBIfam" id="NF001454">
    <property type="entry name" value="PRK00315.1"/>
    <property type="match status" value="1"/>
</dbReference>
<keyword evidence="5 11" id="KW-0547">Nucleotide-binding</keyword>
<proteinExistence type="inferred from homology"/>
<comment type="function">
    <text evidence="11">Part of the high-affinity ATP-driven potassium transport (or Kdp) system, which catalyzes the hydrolysis of ATP coupled with the electrogenic transport of potassium into the cytoplasm. This subunit acts as a catalytic chaperone that increases the ATP-binding affinity of the ATP-hydrolyzing subunit KdpB by the formation of a transient KdpB/KdpC/ATP ternary complex.</text>
</comment>
<keyword evidence="2 11" id="KW-1003">Cell membrane</keyword>
<dbReference type="InterPro" id="IPR003820">
    <property type="entry name" value="KdpC"/>
</dbReference>
<feature type="region of interest" description="Disordered" evidence="12">
    <location>
        <begin position="74"/>
        <end position="104"/>
    </location>
</feature>
<accession>A0ABX0SHY3</accession>
<evidence type="ECO:0000256" key="1">
    <source>
        <dbReference type="ARBA" id="ARBA00022448"/>
    </source>
</evidence>
<keyword evidence="6 11" id="KW-0067">ATP-binding</keyword>
<evidence type="ECO:0000256" key="5">
    <source>
        <dbReference type="ARBA" id="ARBA00022741"/>
    </source>
</evidence>
<keyword evidence="3 11" id="KW-0633">Potassium transport</keyword>
<organism evidence="13 14">
    <name type="scientific">Brooklawnia cerclae</name>
    <dbReference type="NCBI Taxonomy" id="349934"/>
    <lineage>
        <taxon>Bacteria</taxon>
        <taxon>Bacillati</taxon>
        <taxon>Actinomycetota</taxon>
        <taxon>Actinomycetes</taxon>
        <taxon>Propionibacteriales</taxon>
        <taxon>Propionibacteriaceae</taxon>
        <taxon>Brooklawnia</taxon>
    </lineage>
</organism>
<dbReference type="Pfam" id="PF02669">
    <property type="entry name" value="KdpC"/>
    <property type="match status" value="1"/>
</dbReference>
<dbReference type="NCBIfam" id="TIGR00681">
    <property type="entry name" value="kdpC"/>
    <property type="match status" value="1"/>
</dbReference>
<evidence type="ECO:0000313" key="13">
    <source>
        <dbReference type="EMBL" id="NIH57580.1"/>
    </source>
</evidence>
<keyword evidence="14" id="KW-1185">Reference proteome</keyword>
<evidence type="ECO:0000256" key="12">
    <source>
        <dbReference type="SAM" id="MobiDB-lite"/>
    </source>
</evidence>
<comment type="subunit">
    <text evidence="11">The system is composed of three essential subunits: KdpA, KdpB and KdpC.</text>
</comment>
<comment type="similarity">
    <text evidence="11">Belongs to the KdpC family.</text>
</comment>
<dbReference type="Proteomes" id="UP000749311">
    <property type="component" value="Unassembled WGS sequence"/>
</dbReference>
<reference evidence="13 14" key="1">
    <citation type="submission" date="2020-02" db="EMBL/GenBank/DDBJ databases">
        <title>Sequencing the genomes of 1000 actinobacteria strains.</title>
        <authorList>
            <person name="Klenk H.-P."/>
        </authorList>
    </citation>
    <scope>NUCLEOTIDE SEQUENCE [LARGE SCALE GENOMIC DNA]</scope>
    <source>
        <strain evidence="13 14">DSM 19609</strain>
    </source>
</reference>
<dbReference type="RefSeq" id="WP_167167523.1">
    <property type="nucleotide sequence ID" value="NZ_BAAAOO010000007.1"/>
</dbReference>
<comment type="subcellular location">
    <subcellularLocation>
        <location evidence="11">Cell membrane</location>
        <topology evidence="11">Single-pass membrane protein</topology>
    </subcellularLocation>
</comment>
<keyword evidence="7 11" id="KW-0630">Potassium</keyword>
<keyword evidence="10 11" id="KW-0472">Membrane</keyword>
<keyword evidence="4 11" id="KW-0812">Transmembrane</keyword>
<dbReference type="PANTHER" id="PTHR30042">
    <property type="entry name" value="POTASSIUM-TRANSPORTING ATPASE C CHAIN"/>
    <property type="match status" value="1"/>
</dbReference>
<sequence>MNALIRPVARTLVASVRAMAVLTVLSGIAYTLVITGIGQVFLGDRANGSFVEDATGQVVGSSLIGQSFADAEGNPLPQYFQPRPSAAGDGYDGGASSGSNQGPENEDLVAAIQARREQVAEFNGVSPDEVPADAVTASASGLDPDISPEYALLQADRIARERSLPVDQVRGLVESHTQGRVLGFLGEPTVNVLELNLALDELEG</sequence>
<dbReference type="PANTHER" id="PTHR30042:SF2">
    <property type="entry name" value="POTASSIUM-TRANSPORTING ATPASE KDPC SUBUNIT"/>
    <property type="match status" value="1"/>
</dbReference>
<keyword evidence="8 11" id="KW-1133">Transmembrane helix</keyword>
<evidence type="ECO:0000313" key="14">
    <source>
        <dbReference type="Proteomes" id="UP000749311"/>
    </source>
</evidence>
<evidence type="ECO:0000256" key="11">
    <source>
        <dbReference type="HAMAP-Rule" id="MF_00276"/>
    </source>
</evidence>
<dbReference type="HAMAP" id="MF_00276">
    <property type="entry name" value="KdpC"/>
    <property type="match status" value="1"/>
</dbReference>
<name>A0ABX0SHY3_9ACTN</name>
<feature type="transmembrane region" description="Helical" evidence="11">
    <location>
        <begin position="20"/>
        <end position="42"/>
    </location>
</feature>
<evidence type="ECO:0000256" key="9">
    <source>
        <dbReference type="ARBA" id="ARBA00023065"/>
    </source>
</evidence>
<evidence type="ECO:0000256" key="3">
    <source>
        <dbReference type="ARBA" id="ARBA00022538"/>
    </source>
</evidence>
<evidence type="ECO:0000256" key="8">
    <source>
        <dbReference type="ARBA" id="ARBA00022989"/>
    </source>
</evidence>
<comment type="caution">
    <text evidence="13">The sequence shown here is derived from an EMBL/GenBank/DDBJ whole genome shotgun (WGS) entry which is preliminary data.</text>
</comment>
<dbReference type="PIRSF" id="PIRSF001296">
    <property type="entry name" value="K_ATPase_KdpC"/>
    <property type="match status" value="1"/>
</dbReference>